<organism evidence="2 3">
    <name type="scientific">Drouetiella hepatica Uher 2000/2452</name>
    <dbReference type="NCBI Taxonomy" id="904376"/>
    <lineage>
        <taxon>Bacteria</taxon>
        <taxon>Bacillati</taxon>
        <taxon>Cyanobacteriota</taxon>
        <taxon>Cyanophyceae</taxon>
        <taxon>Oculatellales</taxon>
        <taxon>Oculatellaceae</taxon>
        <taxon>Drouetiella</taxon>
    </lineage>
</organism>
<reference evidence="2" key="1">
    <citation type="submission" date="2021-05" db="EMBL/GenBank/DDBJ databases">
        <authorList>
            <person name="Pietrasiak N."/>
            <person name="Ward R."/>
            <person name="Stajich J.E."/>
            <person name="Kurbessoian T."/>
        </authorList>
    </citation>
    <scope>NUCLEOTIDE SEQUENCE</scope>
    <source>
        <strain evidence="2">UHER 2000/2452</strain>
    </source>
</reference>
<evidence type="ECO:0000313" key="3">
    <source>
        <dbReference type="Proteomes" id="UP000757435"/>
    </source>
</evidence>
<dbReference type="AlphaFoldDB" id="A0A951UNL4"/>
<evidence type="ECO:0000256" key="1">
    <source>
        <dbReference type="SAM" id="SignalP"/>
    </source>
</evidence>
<protein>
    <submittedName>
        <fullName evidence="2">DUF2808 domain-containing protein</fullName>
    </submittedName>
</protein>
<dbReference type="EMBL" id="JAHHHD010000027">
    <property type="protein sequence ID" value="MBW4660876.1"/>
    <property type="molecule type" value="Genomic_DNA"/>
</dbReference>
<evidence type="ECO:0000313" key="2">
    <source>
        <dbReference type="EMBL" id="MBW4660876.1"/>
    </source>
</evidence>
<sequence>MHKKSSRLRLVSILAVTACLVTGLAAVTQAQGTPGLTIFSGVRSENQLGYKLDYEGKLGARDRYHLRIPSRKMEFAVSRLVINYPDTYEGTFDPEAVRVEVAGDRVALEDVSWDRENRAIDIYPQEPIPAGKRVEVVLSNVYNPTRLGTHYFNASIQSPGDLPLTRYVGTWIINIGSDN</sequence>
<comment type="caution">
    <text evidence="2">The sequence shown here is derived from an EMBL/GenBank/DDBJ whole genome shotgun (WGS) entry which is preliminary data.</text>
</comment>
<reference evidence="2" key="2">
    <citation type="journal article" date="2022" name="Microbiol. Resour. Announc.">
        <title>Metagenome Sequencing to Explore Phylogenomics of Terrestrial Cyanobacteria.</title>
        <authorList>
            <person name="Ward R.D."/>
            <person name="Stajich J.E."/>
            <person name="Johansen J.R."/>
            <person name="Huntemann M."/>
            <person name="Clum A."/>
            <person name="Foster B."/>
            <person name="Foster B."/>
            <person name="Roux S."/>
            <person name="Palaniappan K."/>
            <person name="Varghese N."/>
            <person name="Mukherjee S."/>
            <person name="Reddy T.B.K."/>
            <person name="Daum C."/>
            <person name="Copeland A."/>
            <person name="Chen I.A."/>
            <person name="Ivanova N.N."/>
            <person name="Kyrpides N.C."/>
            <person name="Shapiro N."/>
            <person name="Eloe-Fadrosh E.A."/>
            <person name="Pietrasiak N."/>
        </authorList>
    </citation>
    <scope>NUCLEOTIDE SEQUENCE</scope>
    <source>
        <strain evidence="2">UHER 2000/2452</strain>
    </source>
</reference>
<feature type="chain" id="PRO_5037337509" evidence="1">
    <location>
        <begin position="31"/>
        <end position="179"/>
    </location>
</feature>
<dbReference type="InterPro" id="IPR021256">
    <property type="entry name" value="DUF2808"/>
</dbReference>
<accession>A0A951UNL4</accession>
<gene>
    <name evidence="2" type="ORF">KME15_19555</name>
</gene>
<proteinExistence type="predicted"/>
<dbReference type="Pfam" id="PF10989">
    <property type="entry name" value="DUF2808"/>
    <property type="match status" value="1"/>
</dbReference>
<dbReference type="Proteomes" id="UP000757435">
    <property type="component" value="Unassembled WGS sequence"/>
</dbReference>
<feature type="signal peptide" evidence="1">
    <location>
        <begin position="1"/>
        <end position="30"/>
    </location>
</feature>
<keyword evidence="1" id="KW-0732">Signal</keyword>
<name>A0A951UNL4_9CYAN</name>